<feature type="domain" description="RNA polymerase sigma-70 region 2" evidence="2">
    <location>
        <begin position="123"/>
        <end position="186"/>
    </location>
</feature>
<evidence type="ECO:0000259" key="2">
    <source>
        <dbReference type="Pfam" id="PF04542"/>
    </source>
</evidence>
<dbReference type="SUPFAM" id="SSF88946">
    <property type="entry name" value="Sigma2 domain of RNA polymerase sigma factors"/>
    <property type="match status" value="1"/>
</dbReference>
<feature type="domain" description="RNA polymerase sigma-70 region 3" evidence="1">
    <location>
        <begin position="202"/>
        <end position="246"/>
    </location>
</feature>
<dbReference type="RefSeq" id="WP_092478814.1">
    <property type="nucleotide sequence ID" value="NZ_FOHN01000031.1"/>
</dbReference>
<name>A0A1I0FEW9_9FIRM</name>
<dbReference type="InterPro" id="IPR007627">
    <property type="entry name" value="RNA_pol_sigma70_r2"/>
</dbReference>
<evidence type="ECO:0000313" key="4">
    <source>
        <dbReference type="Proteomes" id="UP000199800"/>
    </source>
</evidence>
<dbReference type="InterPro" id="IPR013325">
    <property type="entry name" value="RNA_pol_sigma_r2"/>
</dbReference>
<evidence type="ECO:0000313" key="3">
    <source>
        <dbReference type="EMBL" id="SET56627.1"/>
    </source>
</evidence>
<sequence>MIEQGKFLEMLKEIMEVAKVQENRISKDKLAKLLGDVELSEQQFEAVYAYLAENKIEVEGFVYVPPRKEIEVPEEEKATEEDSVFLKMYKEELQEVEHLSKEEKELFLQELSKGEDRNQKRLINGFLHDVITIVQKYKNKGVRVEDLIQEGNMAAVMAIDRLLESGEAVDEAYMLTVIEDAIVTAIDEETSQESEEDTIVAKANLIREAAKHLEEDMGRAPSVKELEDYTKISEEEIRDILNLSKEK</sequence>
<dbReference type="STRING" id="29364.SAMN04487772_13112"/>
<dbReference type="InterPro" id="IPR007624">
    <property type="entry name" value="RNA_pol_sigma70_r3"/>
</dbReference>
<dbReference type="GO" id="GO:0006352">
    <property type="term" value="P:DNA-templated transcription initiation"/>
    <property type="evidence" value="ECO:0007669"/>
    <property type="project" value="InterPro"/>
</dbReference>
<accession>A0A1I0FEW9</accession>
<reference evidence="3 4" key="1">
    <citation type="submission" date="2016-10" db="EMBL/GenBank/DDBJ databases">
        <authorList>
            <person name="de Groot N.N."/>
        </authorList>
    </citation>
    <scope>NUCLEOTIDE SEQUENCE [LARGE SCALE GENOMIC DNA]</scope>
    <source>
        <strain evidence="3 4">DSM 1801</strain>
    </source>
</reference>
<protein>
    <submittedName>
        <fullName evidence="3">Sigma-70 region 3</fullName>
    </submittedName>
</protein>
<gene>
    <name evidence="3" type="ORF">SAMN04487772_13112</name>
</gene>
<dbReference type="OrthoDB" id="2064505at2"/>
<dbReference type="AlphaFoldDB" id="A0A1I0FEW9"/>
<proteinExistence type="predicted"/>
<keyword evidence="4" id="KW-1185">Reference proteome</keyword>
<dbReference type="Gene3D" id="1.20.120.1810">
    <property type="match status" value="1"/>
</dbReference>
<dbReference type="EMBL" id="FOHN01000031">
    <property type="protein sequence ID" value="SET56627.1"/>
    <property type="molecule type" value="Genomic_DNA"/>
</dbReference>
<dbReference type="Pfam" id="PF04542">
    <property type="entry name" value="Sigma70_r2"/>
    <property type="match status" value="1"/>
</dbReference>
<dbReference type="InterPro" id="IPR013324">
    <property type="entry name" value="RNA_pol_sigma_r3/r4-like"/>
</dbReference>
<dbReference type="PANTHER" id="PTHR30603">
    <property type="entry name" value="RNA POLYMERASE SIGMA FACTOR RPO"/>
    <property type="match status" value="1"/>
</dbReference>
<dbReference type="Proteomes" id="UP000199800">
    <property type="component" value="Unassembled WGS sequence"/>
</dbReference>
<dbReference type="InterPro" id="IPR050239">
    <property type="entry name" value="Sigma-70_RNA_pol_init_factors"/>
</dbReference>
<organism evidence="3 4">
    <name type="scientific">[Clostridium] polysaccharolyticum</name>
    <dbReference type="NCBI Taxonomy" id="29364"/>
    <lineage>
        <taxon>Bacteria</taxon>
        <taxon>Bacillati</taxon>
        <taxon>Bacillota</taxon>
        <taxon>Clostridia</taxon>
        <taxon>Lachnospirales</taxon>
        <taxon>Lachnospiraceae</taxon>
    </lineage>
</organism>
<dbReference type="Pfam" id="PF04539">
    <property type="entry name" value="Sigma70_r3"/>
    <property type="match status" value="1"/>
</dbReference>
<evidence type="ECO:0000259" key="1">
    <source>
        <dbReference type="Pfam" id="PF04539"/>
    </source>
</evidence>
<dbReference type="Gene3D" id="1.10.10.10">
    <property type="entry name" value="Winged helix-like DNA-binding domain superfamily/Winged helix DNA-binding domain"/>
    <property type="match status" value="1"/>
</dbReference>
<dbReference type="SUPFAM" id="SSF88659">
    <property type="entry name" value="Sigma3 and sigma4 domains of RNA polymerase sigma factors"/>
    <property type="match status" value="1"/>
</dbReference>
<dbReference type="PANTHER" id="PTHR30603:SF47">
    <property type="entry name" value="RNA POLYMERASE SIGMA FACTOR SIGD, CHLOROPLASTIC"/>
    <property type="match status" value="1"/>
</dbReference>
<dbReference type="InterPro" id="IPR036388">
    <property type="entry name" value="WH-like_DNA-bd_sf"/>
</dbReference>
<dbReference type="GO" id="GO:0003700">
    <property type="term" value="F:DNA-binding transcription factor activity"/>
    <property type="evidence" value="ECO:0007669"/>
    <property type="project" value="InterPro"/>
</dbReference>